<dbReference type="GO" id="GO:0043565">
    <property type="term" value="F:sequence-specific DNA binding"/>
    <property type="evidence" value="ECO:0007669"/>
    <property type="project" value="TreeGrafter"/>
</dbReference>
<keyword evidence="11" id="KW-1185">Reference proteome</keyword>
<evidence type="ECO:0000256" key="3">
    <source>
        <dbReference type="ARBA" id="ARBA00022833"/>
    </source>
</evidence>
<feature type="domain" description="Zn(2)-C6 fungal-type" evidence="9">
    <location>
        <begin position="47"/>
        <end position="75"/>
    </location>
</feature>
<dbReference type="GO" id="GO:0000981">
    <property type="term" value="F:DNA-binding transcription factor activity, RNA polymerase II-specific"/>
    <property type="evidence" value="ECO:0007669"/>
    <property type="project" value="InterPro"/>
</dbReference>
<feature type="region of interest" description="Disordered" evidence="8">
    <location>
        <begin position="693"/>
        <end position="714"/>
    </location>
</feature>
<dbReference type="PANTHER" id="PTHR47782">
    <property type="entry name" value="ZN(II)2CYS6 TRANSCRIPTION FACTOR (EUROFUNG)-RELATED"/>
    <property type="match status" value="1"/>
</dbReference>
<keyword evidence="5" id="KW-0238">DNA-binding</keyword>
<keyword evidence="2" id="KW-0479">Metal-binding</keyword>
<evidence type="ECO:0000256" key="2">
    <source>
        <dbReference type="ARBA" id="ARBA00022723"/>
    </source>
</evidence>
<accession>A0A1B9GK58</accession>
<dbReference type="Pfam" id="PF00172">
    <property type="entry name" value="Zn_clus"/>
    <property type="match status" value="1"/>
</dbReference>
<feature type="region of interest" description="Disordered" evidence="8">
    <location>
        <begin position="157"/>
        <end position="197"/>
    </location>
</feature>
<keyword evidence="3" id="KW-0862">Zinc</keyword>
<reference evidence="10 11" key="1">
    <citation type="submission" date="2013-07" db="EMBL/GenBank/DDBJ databases">
        <title>The Genome Sequence of Cryptococcus heveanensis BCC8398.</title>
        <authorList>
            <consortium name="The Broad Institute Genome Sequencing Platform"/>
            <person name="Cuomo C."/>
            <person name="Litvintseva A."/>
            <person name="Chen Y."/>
            <person name="Heitman J."/>
            <person name="Sun S."/>
            <person name="Springer D."/>
            <person name="Dromer F."/>
            <person name="Young S.K."/>
            <person name="Zeng Q."/>
            <person name="Gargeya S."/>
            <person name="Fitzgerald M."/>
            <person name="Abouelleil A."/>
            <person name="Alvarado L."/>
            <person name="Berlin A.M."/>
            <person name="Chapman S.B."/>
            <person name="Dewar J."/>
            <person name="Goldberg J."/>
            <person name="Griggs A."/>
            <person name="Gujja S."/>
            <person name="Hansen M."/>
            <person name="Howarth C."/>
            <person name="Imamovic A."/>
            <person name="Larimer J."/>
            <person name="McCowan C."/>
            <person name="Murphy C."/>
            <person name="Pearson M."/>
            <person name="Priest M."/>
            <person name="Roberts A."/>
            <person name="Saif S."/>
            <person name="Shea T."/>
            <person name="Sykes S."/>
            <person name="Wortman J."/>
            <person name="Nusbaum C."/>
            <person name="Birren B."/>
        </authorList>
    </citation>
    <scope>NUCLEOTIDE SEQUENCE [LARGE SCALE GENOMIC DNA]</scope>
    <source>
        <strain evidence="10 11">BCC8398</strain>
    </source>
</reference>
<dbReference type="Pfam" id="PF04082">
    <property type="entry name" value="Fungal_trans"/>
    <property type="match status" value="1"/>
</dbReference>
<keyword evidence="6" id="KW-0804">Transcription</keyword>
<dbReference type="Proteomes" id="UP000092666">
    <property type="component" value="Unassembled WGS sequence"/>
</dbReference>
<dbReference type="CDD" id="cd00067">
    <property type="entry name" value="GAL4"/>
    <property type="match status" value="1"/>
</dbReference>
<protein>
    <recommendedName>
        <fullName evidence="9">Zn(2)-C6 fungal-type domain-containing protein</fullName>
    </recommendedName>
</protein>
<dbReference type="GO" id="GO:0006351">
    <property type="term" value="P:DNA-templated transcription"/>
    <property type="evidence" value="ECO:0007669"/>
    <property type="project" value="InterPro"/>
</dbReference>
<dbReference type="GO" id="GO:0045944">
    <property type="term" value="P:positive regulation of transcription by RNA polymerase II"/>
    <property type="evidence" value="ECO:0007669"/>
    <property type="project" value="TreeGrafter"/>
</dbReference>
<dbReference type="PROSITE" id="PS00463">
    <property type="entry name" value="ZN2_CY6_FUNGAL_1"/>
    <property type="match status" value="1"/>
</dbReference>
<dbReference type="InterPro" id="IPR052202">
    <property type="entry name" value="Yeast_MetPath_Reg"/>
</dbReference>
<dbReference type="GO" id="GO:0008270">
    <property type="term" value="F:zinc ion binding"/>
    <property type="evidence" value="ECO:0007669"/>
    <property type="project" value="InterPro"/>
</dbReference>
<evidence type="ECO:0000256" key="8">
    <source>
        <dbReference type="SAM" id="MobiDB-lite"/>
    </source>
</evidence>
<keyword evidence="4" id="KW-0805">Transcription regulation</keyword>
<dbReference type="InterPro" id="IPR007219">
    <property type="entry name" value="XnlR_reg_dom"/>
</dbReference>
<dbReference type="EMBL" id="KV700134">
    <property type="protein sequence ID" value="OCF31439.1"/>
    <property type="molecule type" value="Genomic_DNA"/>
</dbReference>
<evidence type="ECO:0000256" key="6">
    <source>
        <dbReference type="ARBA" id="ARBA00023163"/>
    </source>
</evidence>
<feature type="compositionally biased region" description="Basic and acidic residues" evidence="8">
    <location>
        <begin position="159"/>
        <end position="174"/>
    </location>
</feature>
<feature type="region of interest" description="Disordered" evidence="8">
    <location>
        <begin position="1"/>
        <end position="42"/>
    </location>
</feature>
<reference evidence="11" key="2">
    <citation type="submission" date="2013-12" db="EMBL/GenBank/DDBJ databases">
        <title>Evolution of pathogenesis and genome organization in the Tremellales.</title>
        <authorList>
            <person name="Cuomo C."/>
            <person name="Litvintseva A."/>
            <person name="Heitman J."/>
            <person name="Chen Y."/>
            <person name="Sun S."/>
            <person name="Springer D."/>
            <person name="Dromer F."/>
            <person name="Young S."/>
            <person name="Zeng Q."/>
            <person name="Chapman S."/>
            <person name="Gujja S."/>
            <person name="Saif S."/>
            <person name="Birren B."/>
        </authorList>
    </citation>
    <scope>NUCLEOTIDE SEQUENCE [LARGE SCALE GENOMIC DNA]</scope>
    <source>
        <strain evidence="11">BCC8398</strain>
    </source>
</reference>
<name>A0A1B9GK58_9TREE</name>
<dbReference type="PROSITE" id="PS50048">
    <property type="entry name" value="ZN2_CY6_FUNGAL_2"/>
    <property type="match status" value="1"/>
</dbReference>
<dbReference type="CDD" id="cd12148">
    <property type="entry name" value="fungal_TF_MHR"/>
    <property type="match status" value="1"/>
</dbReference>
<evidence type="ECO:0000259" key="9">
    <source>
        <dbReference type="PROSITE" id="PS50048"/>
    </source>
</evidence>
<evidence type="ECO:0000313" key="11">
    <source>
        <dbReference type="Proteomes" id="UP000092666"/>
    </source>
</evidence>
<dbReference type="AlphaFoldDB" id="A0A1B9GK58"/>
<dbReference type="SMART" id="SM00906">
    <property type="entry name" value="Fungal_trans"/>
    <property type="match status" value="1"/>
</dbReference>
<dbReference type="SUPFAM" id="SSF57701">
    <property type="entry name" value="Zn2/Cys6 DNA-binding domain"/>
    <property type="match status" value="1"/>
</dbReference>
<evidence type="ECO:0000256" key="1">
    <source>
        <dbReference type="ARBA" id="ARBA00004123"/>
    </source>
</evidence>
<evidence type="ECO:0000256" key="5">
    <source>
        <dbReference type="ARBA" id="ARBA00023125"/>
    </source>
</evidence>
<dbReference type="InterPro" id="IPR001138">
    <property type="entry name" value="Zn2Cys6_DnaBD"/>
</dbReference>
<evidence type="ECO:0000256" key="7">
    <source>
        <dbReference type="ARBA" id="ARBA00023242"/>
    </source>
</evidence>
<dbReference type="SMART" id="SM00066">
    <property type="entry name" value="GAL4"/>
    <property type="match status" value="1"/>
</dbReference>
<keyword evidence="7" id="KW-0539">Nucleus</keyword>
<dbReference type="PANTHER" id="PTHR47782:SF1">
    <property type="entry name" value="PYRIMIDINE PATHWAY REGULATORY PROTEIN 1"/>
    <property type="match status" value="1"/>
</dbReference>
<dbReference type="InterPro" id="IPR036864">
    <property type="entry name" value="Zn2-C6_fun-type_DNA-bd_sf"/>
</dbReference>
<dbReference type="Gene3D" id="4.10.240.10">
    <property type="entry name" value="Zn(2)-C6 fungal-type DNA-binding domain"/>
    <property type="match status" value="1"/>
</dbReference>
<sequence>MSELAPAPRALPDVTQASGRTSSPSRASQTGMSTGSGSGSNKRALASCQRCRIRKIKCDIGLDGCSPCKKAKVECIDLGKKDQEVRRSIHQELVDRIIWLQSIVAQRCPDVDLRSGPAAHILQTLGIEVAAPPVPMPVMSQDTNAASIPVVRQQPVPRPRLESNHPENHHDHSPAPHGSMAPPFPVPSSVASTSEPEELSHEVGLVSLVGSSETKYVGPSSGFSFAKLVRSTLQETLPKPLPADVFTSPSGLITPRHRANDYKFTMPPALEASALTETYFDTIHFQFPCLHYPTFIAHLERIYSESLAAKPVNQLDTNGHVVLFQGLLVLAIACRSSTEHLRVSVNPEALFNRAMMHLEQVMSAGSTIERSQCLLLVAIYSIFSPCKPAPNTWMLSYHLMALCVDLGFQRKLGAAERERMSPLQSDLRKRIFWSVYSLDRILSCALGRPLGLRDEGFDIDMPADVEDAELSEAIEWGPSPVGTQVTSMTPSIRQFELLQIISDIKLHLYRVRKGPDRFPWPADLDRFRTQTFDTLKAWHAKAVVSTQRSLVRAHLELRYHSAVLLLFLPSPAFPKVSPEGMSYCMPAASEMIRVLDSQQRLGRLPRSYLLVHDTLLSGLVIIFSLLVCAPEHLPPNRFVSEIRACSSILAALSDTWAEARKARNVFDKLADIIMTAGLNAAYGASHHFRHAQDSNAVPAHQSSSGPGPGSGSATGDATALQLLADYSAGYSVPSDSFLGSQLLGNANEVELDWLSQSFATLDHLLAAPANPLPGTETDFGFDGYFADNAPSALAANSSIQDLLESMSGQLPHFTDRL</sequence>
<evidence type="ECO:0000313" key="10">
    <source>
        <dbReference type="EMBL" id="OCF31439.1"/>
    </source>
</evidence>
<feature type="compositionally biased region" description="Polar residues" evidence="8">
    <location>
        <begin position="15"/>
        <end position="29"/>
    </location>
</feature>
<dbReference type="STRING" id="1296120.A0A1B9GK58"/>
<organism evidence="10 11">
    <name type="scientific">Kwoniella heveanensis BCC8398</name>
    <dbReference type="NCBI Taxonomy" id="1296120"/>
    <lineage>
        <taxon>Eukaryota</taxon>
        <taxon>Fungi</taxon>
        <taxon>Dikarya</taxon>
        <taxon>Basidiomycota</taxon>
        <taxon>Agaricomycotina</taxon>
        <taxon>Tremellomycetes</taxon>
        <taxon>Tremellales</taxon>
        <taxon>Cryptococcaceae</taxon>
        <taxon>Kwoniella</taxon>
    </lineage>
</organism>
<dbReference type="OrthoDB" id="3364175at2759"/>
<comment type="subcellular location">
    <subcellularLocation>
        <location evidence="1">Nucleus</location>
    </subcellularLocation>
</comment>
<evidence type="ECO:0000256" key="4">
    <source>
        <dbReference type="ARBA" id="ARBA00023015"/>
    </source>
</evidence>
<dbReference type="GO" id="GO:0005634">
    <property type="term" value="C:nucleus"/>
    <property type="evidence" value="ECO:0007669"/>
    <property type="project" value="UniProtKB-SubCell"/>
</dbReference>
<gene>
    <name evidence="10" type="ORF">I316_06841</name>
</gene>
<proteinExistence type="predicted"/>